<organism evidence="1 2">
    <name type="scientific">Mikania micrantha</name>
    <name type="common">bitter vine</name>
    <dbReference type="NCBI Taxonomy" id="192012"/>
    <lineage>
        <taxon>Eukaryota</taxon>
        <taxon>Viridiplantae</taxon>
        <taxon>Streptophyta</taxon>
        <taxon>Embryophyta</taxon>
        <taxon>Tracheophyta</taxon>
        <taxon>Spermatophyta</taxon>
        <taxon>Magnoliopsida</taxon>
        <taxon>eudicotyledons</taxon>
        <taxon>Gunneridae</taxon>
        <taxon>Pentapetalae</taxon>
        <taxon>asterids</taxon>
        <taxon>campanulids</taxon>
        <taxon>Asterales</taxon>
        <taxon>Asteraceae</taxon>
        <taxon>Asteroideae</taxon>
        <taxon>Heliantheae alliance</taxon>
        <taxon>Eupatorieae</taxon>
        <taxon>Mikania</taxon>
    </lineage>
</organism>
<dbReference type="EMBL" id="SZYD01000006">
    <property type="protein sequence ID" value="KAD5962012.1"/>
    <property type="molecule type" value="Genomic_DNA"/>
</dbReference>
<dbReference type="AlphaFoldDB" id="A0A5N6PBD9"/>
<evidence type="ECO:0000313" key="2">
    <source>
        <dbReference type="Proteomes" id="UP000326396"/>
    </source>
</evidence>
<protein>
    <submittedName>
        <fullName evidence="1">Uncharacterized protein</fullName>
    </submittedName>
</protein>
<comment type="caution">
    <text evidence="1">The sequence shown here is derived from an EMBL/GenBank/DDBJ whole genome shotgun (WGS) entry which is preliminary data.</text>
</comment>
<evidence type="ECO:0000313" key="1">
    <source>
        <dbReference type="EMBL" id="KAD5962012.1"/>
    </source>
</evidence>
<proteinExistence type="predicted"/>
<gene>
    <name evidence="1" type="ORF">E3N88_13485</name>
</gene>
<reference evidence="1 2" key="1">
    <citation type="submission" date="2019-05" db="EMBL/GenBank/DDBJ databases">
        <title>Mikania micrantha, genome provides insights into the molecular mechanism of rapid growth.</title>
        <authorList>
            <person name="Liu B."/>
        </authorList>
    </citation>
    <scope>NUCLEOTIDE SEQUENCE [LARGE SCALE GENOMIC DNA]</scope>
    <source>
        <strain evidence="1">NLD-2019</strain>
        <tissue evidence="1">Leaf</tissue>
    </source>
</reference>
<accession>A0A5N6PBD9</accession>
<dbReference type="Proteomes" id="UP000326396">
    <property type="component" value="Linkage Group LG14"/>
</dbReference>
<keyword evidence="2" id="KW-1185">Reference proteome</keyword>
<sequence>MEATVARWRYFESEDRRSVTTSDGGWRTVAVLRFTNFSWDVTGVGDVIGEGERPAVELEKETCAKSGVDKERGWRRQA</sequence>
<name>A0A5N6PBD9_9ASTR</name>